<dbReference type="InterPro" id="IPR001986">
    <property type="entry name" value="Enolpyruvate_Tfrase_dom"/>
</dbReference>
<dbReference type="InterPro" id="IPR006264">
    <property type="entry name" value="EPSP_synthase"/>
</dbReference>
<dbReference type="GO" id="GO:0009423">
    <property type="term" value="P:chorismate biosynthetic process"/>
    <property type="evidence" value="ECO:0007669"/>
    <property type="project" value="UniProtKB-UniPathway"/>
</dbReference>
<evidence type="ECO:0000313" key="11">
    <source>
        <dbReference type="EMBL" id="CAB4674856.1"/>
    </source>
</evidence>
<dbReference type="PROSITE" id="PS00885">
    <property type="entry name" value="EPSP_SYNTHASE_2"/>
    <property type="match status" value="1"/>
</dbReference>
<dbReference type="EC" id="2.5.1.19" evidence="3"/>
<name>A0A6J6H3K7_9ZZZZ</name>
<dbReference type="GO" id="GO:0003866">
    <property type="term" value="F:3-phosphoshikimate 1-carboxyvinyltransferase activity"/>
    <property type="evidence" value="ECO:0007669"/>
    <property type="project" value="UniProtKB-EC"/>
</dbReference>
<evidence type="ECO:0000256" key="4">
    <source>
        <dbReference type="ARBA" id="ARBA00022490"/>
    </source>
</evidence>
<reference evidence="10" key="1">
    <citation type="submission" date="2020-05" db="EMBL/GenBank/DDBJ databases">
        <authorList>
            <person name="Chiriac C."/>
            <person name="Salcher M."/>
            <person name="Ghai R."/>
            <person name="Kavagutti S V."/>
        </authorList>
    </citation>
    <scope>NUCLEOTIDE SEQUENCE</scope>
</reference>
<proteinExistence type="inferred from homology"/>
<evidence type="ECO:0000256" key="2">
    <source>
        <dbReference type="ARBA" id="ARBA00009948"/>
    </source>
</evidence>
<dbReference type="NCBIfam" id="TIGR01356">
    <property type="entry name" value="aroA"/>
    <property type="match status" value="1"/>
</dbReference>
<keyword evidence="5" id="KW-0028">Amino-acid biosynthesis</keyword>
<evidence type="ECO:0000259" key="9">
    <source>
        <dbReference type="Pfam" id="PF00275"/>
    </source>
</evidence>
<dbReference type="Pfam" id="PF00275">
    <property type="entry name" value="EPSP_synthase"/>
    <property type="match status" value="1"/>
</dbReference>
<comment type="catalytic activity">
    <reaction evidence="8">
        <text>3-phosphoshikimate + phosphoenolpyruvate = 5-O-(1-carboxyvinyl)-3-phosphoshikimate + phosphate</text>
        <dbReference type="Rhea" id="RHEA:21256"/>
        <dbReference type="ChEBI" id="CHEBI:43474"/>
        <dbReference type="ChEBI" id="CHEBI:57701"/>
        <dbReference type="ChEBI" id="CHEBI:58702"/>
        <dbReference type="ChEBI" id="CHEBI:145989"/>
        <dbReference type="EC" id="2.5.1.19"/>
    </reaction>
    <physiologicalReaction direction="left-to-right" evidence="8">
        <dbReference type="Rhea" id="RHEA:21257"/>
    </physiologicalReaction>
</comment>
<dbReference type="AlphaFoldDB" id="A0A6J6H3K7"/>
<dbReference type="InterPro" id="IPR013792">
    <property type="entry name" value="RNA3'P_cycl/enolpyr_Trfase_a/b"/>
</dbReference>
<dbReference type="PROSITE" id="PS00104">
    <property type="entry name" value="EPSP_SYNTHASE_1"/>
    <property type="match status" value="1"/>
</dbReference>
<dbReference type="CDD" id="cd01556">
    <property type="entry name" value="EPSP_synthase"/>
    <property type="match status" value="1"/>
</dbReference>
<dbReference type="InterPro" id="IPR036968">
    <property type="entry name" value="Enolpyruvate_Tfrase_sf"/>
</dbReference>
<dbReference type="GO" id="GO:0008652">
    <property type="term" value="P:amino acid biosynthetic process"/>
    <property type="evidence" value="ECO:0007669"/>
    <property type="project" value="UniProtKB-KW"/>
</dbReference>
<evidence type="ECO:0000256" key="8">
    <source>
        <dbReference type="ARBA" id="ARBA00044633"/>
    </source>
</evidence>
<evidence type="ECO:0000256" key="1">
    <source>
        <dbReference type="ARBA" id="ARBA00004811"/>
    </source>
</evidence>
<comment type="pathway">
    <text evidence="1">Metabolic intermediate biosynthesis; chorismate biosynthesis; chorismate from D-erythrose 4-phosphate and phosphoenolpyruvate: step 6/7.</text>
</comment>
<sequence>MLAAAVAIPSSKSVMNRALVLGALATTPSTLYRPLYSRDSSLMVAGLRAMGTWIDEQPKSISISPRPLVAVNNIDVGNAGTVMRFLPPLAALALGDIAFDGDARSHERPLAPVIKALIELGADIDHGGRFGLPLTIHGSGSLKGGEISIDASASSQFVSALLLAAPRMDKGLNVKNIGPSLPSAPHIEMTVAMLRERGIKVDNSVPNIWKVTPGEIFSVKSIIEPDLSNAAPFMVAAMIAGGSVTILDWPTKTTQPGDQLRGIFTQMGANLEFANGGLTITGSGYINGIDIDLNEVGELTPSIAALAALASSPSHLRGIGHLRLHETDRLKALASEINGLGGDVIAHTDSLEINPRKLHGGTFHTYEDHRLATAGAIIGLAVKDVYVENIETTKKTIPDFTSLWTSILETSN</sequence>
<evidence type="ECO:0000313" key="10">
    <source>
        <dbReference type="EMBL" id="CAB4603328.1"/>
    </source>
</evidence>
<dbReference type="EMBL" id="CAEZUJ010000039">
    <property type="protein sequence ID" value="CAB4603328.1"/>
    <property type="molecule type" value="Genomic_DNA"/>
</dbReference>
<comment type="similarity">
    <text evidence="2">Belongs to the EPSP synthase family.</text>
</comment>
<keyword evidence="7" id="KW-0057">Aromatic amino acid biosynthesis</keyword>
<dbReference type="GO" id="GO:0009073">
    <property type="term" value="P:aromatic amino acid family biosynthetic process"/>
    <property type="evidence" value="ECO:0007669"/>
    <property type="project" value="UniProtKB-KW"/>
</dbReference>
<dbReference type="HAMAP" id="MF_00210">
    <property type="entry name" value="EPSP_synth"/>
    <property type="match status" value="1"/>
</dbReference>
<keyword evidence="6" id="KW-0808">Transferase</keyword>
<evidence type="ECO:0000256" key="5">
    <source>
        <dbReference type="ARBA" id="ARBA00022605"/>
    </source>
</evidence>
<dbReference type="FunFam" id="3.65.10.10:FF:000011">
    <property type="entry name" value="3-phosphoshikimate 1-carboxyvinyltransferase"/>
    <property type="match status" value="1"/>
</dbReference>
<evidence type="ECO:0000313" key="12">
    <source>
        <dbReference type="EMBL" id="CAB4781793.1"/>
    </source>
</evidence>
<dbReference type="InterPro" id="IPR023193">
    <property type="entry name" value="EPSP_synthase_CS"/>
</dbReference>
<protein>
    <recommendedName>
        <fullName evidence="3">3-phosphoshikimate 1-carboxyvinyltransferase</fullName>
        <ecNumber evidence="3">2.5.1.19</ecNumber>
    </recommendedName>
</protein>
<evidence type="ECO:0000256" key="3">
    <source>
        <dbReference type="ARBA" id="ARBA00012450"/>
    </source>
</evidence>
<dbReference type="EMBL" id="CAEZZS010000055">
    <property type="protein sequence ID" value="CAB4781793.1"/>
    <property type="molecule type" value="Genomic_DNA"/>
</dbReference>
<accession>A0A6J6H3K7</accession>
<organism evidence="10">
    <name type="scientific">freshwater metagenome</name>
    <dbReference type="NCBI Taxonomy" id="449393"/>
    <lineage>
        <taxon>unclassified sequences</taxon>
        <taxon>metagenomes</taxon>
        <taxon>ecological metagenomes</taxon>
    </lineage>
</organism>
<feature type="domain" description="Enolpyruvate transferase" evidence="9">
    <location>
        <begin position="2"/>
        <end position="401"/>
    </location>
</feature>
<dbReference type="UniPathway" id="UPA00053">
    <property type="reaction ID" value="UER00089"/>
</dbReference>
<dbReference type="PANTHER" id="PTHR21090">
    <property type="entry name" value="AROM/DEHYDROQUINATE SYNTHASE"/>
    <property type="match status" value="1"/>
</dbReference>
<gene>
    <name evidence="10" type="ORF">UFOPK1811_00961</name>
    <name evidence="11" type="ORF">UFOPK2360_00101</name>
    <name evidence="12" type="ORF">UFOPK2922_01096</name>
</gene>
<dbReference type="SUPFAM" id="SSF55205">
    <property type="entry name" value="EPT/RTPC-like"/>
    <property type="match status" value="1"/>
</dbReference>
<dbReference type="PIRSF" id="PIRSF000505">
    <property type="entry name" value="EPSPS"/>
    <property type="match status" value="1"/>
</dbReference>
<dbReference type="PANTHER" id="PTHR21090:SF5">
    <property type="entry name" value="PENTAFUNCTIONAL AROM POLYPEPTIDE"/>
    <property type="match status" value="1"/>
</dbReference>
<dbReference type="EMBL" id="CAEZXH010000003">
    <property type="protein sequence ID" value="CAB4674856.1"/>
    <property type="molecule type" value="Genomic_DNA"/>
</dbReference>
<dbReference type="FunFam" id="3.65.10.10:FF:000010">
    <property type="entry name" value="3-phosphoshikimate 1-carboxyvinyltransferase"/>
    <property type="match status" value="1"/>
</dbReference>
<dbReference type="Gene3D" id="3.65.10.10">
    <property type="entry name" value="Enolpyruvate transferase domain"/>
    <property type="match status" value="2"/>
</dbReference>
<keyword evidence="4" id="KW-0963">Cytoplasm</keyword>
<evidence type="ECO:0000256" key="7">
    <source>
        <dbReference type="ARBA" id="ARBA00023141"/>
    </source>
</evidence>
<evidence type="ECO:0000256" key="6">
    <source>
        <dbReference type="ARBA" id="ARBA00022679"/>
    </source>
</evidence>